<feature type="repeat" description="ANK" evidence="2">
    <location>
        <begin position="717"/>
        <end position="750"/>
    </location>
</feature>
<dbReference type="EMBL" id="JOWA01000090">
    <property type="protein sequence ID" value="KEZ43894.1"/>
    <property type="molecule type" value="Genomic_DNA"/>
</dbReference>
<dbReference type="Pfam" id="PF00023">
    <property type="entry name" value="Ank"/>
    <property type="match status" value="1"/>
</dbReference>
<proteinExistence type="predicted"/>
<dbReference type="PROSITE" id="PS50088">
    <property type="entry name" value="ANK_REPEAT"/>
    <property type="match status" value="5"/>
</dbReference>
<keyword evidence="2" id="KW-0040">ANK repeat</keyword>
<dbReference type="OMA" id="YAKDPLR"/>
<dbReference type="InterPro" id="IPR056884">
    <property type="entry name" value="NPHP3-like_N"/>
</dbReference>
<evidence type="ECO:0000313" key="4">
    <source>
        <dbReference type="EMBL" id="KEZ43894.1"/>
    </source>
</evidence>
<dbReference type="InterPro" id="IPR027417">
    <property type="entry name" value="P-loop_NTPase"/>
</dbReference>
<feature type="repeat" description="ANK" evidence="2">
    <location>
        <begin position="785"/>
        <end position="809"/>
    </location>
</feature>
<evidence type="ECO:0000259" key="3">
    <source>
        <dbReference type="Pfam" id="PF24883"/>
    </source>
</evidence>
<feature type="repeat" description="ANK" evidence="2">
    <location>
        <begin position="751"/>
        <end position="775"/>
    </location>
</feature>
<reference evidence="4 5" key="1">
    <citation type="journal article" date="2014" name="Genome Announc.">
        <title>Draft genome sequence of the pathogenic fungus Scedosporium apiospermum.</title>
        <authorList>
            <person name="Vandeputte P."/>
            <person name="Ghamrawi S."/>
            <person name="Rechenmann M."/>
            <person name="Iltis A."/>
            <person name="Giraud S."/>
            <person name="Fleury M."/>
            <person name="Thornton C."/>
            <person name="Delhaes L."/>
            <person name="Meyer W."/>
            <person name="Papon N."/>
            <person name="Bouchara J.P."/>
        </authorList>
    </citation>
    <scope>NUCLEOTIDE SEQUENCE [LARGE SCALE GENOMIC DNA]</scope>
    <source>
        <strain evidence="4 5">IHEM 14462</strain>
    </source>
</reference>
<keyword evidence="5" id="KW-1185">Reference proteome</keyword>
<sequence length="817" mass="90131">MARSGIAQQSPAKAPRLSDGQKKALLNSLRFGQIDARQMSIKAAHHKTCEWLLKQSEYLDWLDIRRLPDHHGFLWIKGKPGAGKSTLMKFALANSRRFMRDTTVISFFFNARGTTLEKSTIGMYRSLLLQILEQLPKLQDVFESVGFANWNISSGHSWSIESLKDLFQQTVQSLGQGVVTCFIDALDECDEDQIRDMVAFFQHLGAISVPAGIRFQVCFSSRHYPHITISQGLSLVLEGQEGHNQDITDYVDSELKIGQTALARKIKDDLREKSSGVFMWVVLVVGMLNKEHDAGQPARRLQQKLNMIPGDLHELFRDILTRDGSRNREDLLLCIQWVLFAREPLTPEQLYFAILSGTEPEDMLAWDPDETTMDTVKRFILNSSKGLAEVTTFIIPTVQFIHESVRDFLLKENGLDEVWSDLGKNFAGQSHDRLKQCCFRYINVYVEACLDIGDPLPRAFSTADASHSELGLPALIDIYGNVKNGFVVENEHYGTPIFAALAHGNHLAVARILEGLAGTDKHLSSLCTQWKFDPRELSAFRNFTFAQRRPVLSYLAEKGAEILLAFALAMDQVDADVKDESGRTPLSWAASSGHGHIVKVLLATGQVDADSKDNNGRTPLSWTCSSSNRHITKVLLATGLVNANSKDNNGQTPFSWAARRGHEAAIKALLSTGQVDVNSKDNNGQVPLSWAAKHGHEATVKVLLAISQVDADSKDNNGRTPLSWAASHGREATVKVLLATDQVDADSKDNNGRTPLSWAASSGHGHIVKVLLATGQVDANSKDNNGRVPLSWAAKHGHKAAVNVLLATGQVDANLKG</sequence>
<evidence type="ECO:0000256" key="2">
    <source>
        <dbReference type="PROSITE-ProRule" id="PRU00023"/>
    </source>
</evidence>
<dbReference type="PANTHER" id="PTHR10039:SF5">
    <property type="entry name" value="NACHT DOMAIN-CONTAINING PROTEIN"/>
    <property type="match status" value="1"/>
</dbReference>
<evidence type="ECO:0000313" key="5">
    <source>
        <dbReference type="Proteomes" id="UP000028545"/>
    </source>
</evidence>
<dbReference type="Gene3D" id="1.25.40.20">
    <property type="entry name" value="Ankyrin repeat-containing domain"/>
    <property type="match status" value="2"/>
</dbReference>
<organism evidence="4 5">
    <name type="scientific">Pseudallescheria apiosperma</name>
    <name type="common">Scedosporium apiospermum</name>
    <dbReference type="NCBI Taxonomy" id="563466"/>
    <lineage>
        <taxon>Eukaryota</taxon>
        <taxon>Fungi</taxon>
        <taxon>Dikarya</taxon>
        <taxon>Ascomycota</taxon>
        <taxon>Pezizomycotina</taxon>
        <taxon>Sordariomycetes</taxon>
        <taxon>Hypocreomycetidae</taxon>
        <taxon>Microascales</taxon>
        <taxon>Microascaceae</taxon>
        <taxon>Scedosporium</taxon>
    </lineage>
</organism>
<accession>A0A084G982</accession>
<dbReference type="RefSeq" id="XP_016643693.1">
    <property type="nucleotide sequence ID" value="XM_016786717.1"/>
</dbReference>
<gene>
    <name evidence="4" type="ORF">SAPIO_CDS4069</name>
</gene>
<dbReference type="InterPro" id="IPR036770">
    <property type="entry name" value="Ankyrin_rpt-contain_sf"/>
</dbReference>
<dbReference type="SMART" id="SM00248">
    <property type="entry name" value="ANK"/>
    <property type="match status" value="8"/>
</dbReference>
<name>A0A084G982_PSEDA</name>
<protein>
    <recommendedName>
        <fullName evidence="3">Nephrocystin 3-like N-terminal domain-containing protein</fullName>
    </recommendedName>
</protein>
<feature type="domain" description="Nephrocystin 3-like N-terminal" evidence="3">
    <location>
        <begin position="48"/>
        <end position="222"/>
    </location>
</feature>
<dbReference type="PANTHER" id="PTHR10039">
    <property type="entry name" value="AMELOGENIN"/>
    <property type="match status" value="1"/>
</dbReference>
<dbReference type="SUPFAM" id="SSF48403">
    <property type="entry name" value="Ankyrin repeat"/>
    <property type="match status" value="1"/>
</dbReference>
<dbReference type="InterPro" id="IPR002110">
    <property type="entry name" value="Ankyrin_rpt"/>
</dbReference>
<dbReference type="OrthoDB" id="194358at2759"/>
<feature type="repeat" description="ANK" evidence="2">
    <location>
        <begin position="581"/>
        <end position="605"/>
    </location>
</feature>
<dbReference type="Proteomes" id="UP000028545">
    <property type="component" value="Unassembled WGS sequence"/>
</dbReference>
<dbReference type="KEGG" id="sapo:SAPIO_CDS4069"/>
<dbReference type="GeneID" id="27723141"/>
<dbReference type="Pfam" id="PF12796">
    <property type="entry name" value="Ank_2"/>
    <property type="match status" value="2"/>
</dbReference>
<dbReference type="PROSITE" id="PS50297">
    <property type="entry name" value="ANK_REP_REGION"/>
    <property type="match status" value="4"/>
</dbReference>
<feature type="repeat" description="ANK" evidence="2">
    <location>
        <begin position="649"/>
        <end position="682"/>
    </location>
</feature>
<dbReference type="SUPFAM" id="SSF52540">
    <property type="entry name" value="P-loop containing nucleoside triphosphate hydrolases"/>
    <property type="match status" value="1"/>
</dbReference>
<comment type="caution">
    <text evidence="4">The sequence shown here is derived from an EMBL/GenBank/DDBJ whole genome shotgun (WGS) entry which is preliminary data.</text>
</comment>
<dbReference type="Gene3D" id="3.40.50.300">
    <property type="entry name" value="P-loop containing nucleotide triphosphate hydrolases"/>
    <property type="match status" value="1"/>
</dbReference>
<evidence type="ECO:0000256" key="1">
    <source>
        <dbReference type="ARBA" id="ARBA00022737"/>
    </source>
</evidence>
<dbReference type="VEuPathDB" id="FungiDB:SAPIO_CDS4069"/>
<keyword evidence="1" id="KW-0677">Repeat</keyword>
<dbReference type="HOGENOM" id="CLU_000288_34_14_1"/>
<dbReference type="AlphaFoldDB" id="A0A084G982"/>
<dbReference type="Pfam" id="PF24883">
    <property type="entry name" value="NPHP3_N"/>
    <property type="match status" value="1"/>
</dbReference>